<sequence length="126" mass="14152">MKDRLGELQGTSEVSAVQTSIWYDHSDDKQLIVAVNNRNEKFKHLLMTKDVLISPLSSKISLIRKDVLEVQQCTKTLREMHTTALMTLSVSQDDEAEMKRLITRGRSAGQNAAKHLAGMTLHGNFT</sequence>
<dbReference type="GO" id="GO:0016874">
    <property type="term" value="F:ligase activity"/>
    <property type="evidence" value="ECO:0007669"/>
    <property type="project" value="UniProtKB-KW"/>
</dbReference>
<evidence type="ECO:0000313" key="2">
    <source>
        <dbReference type="Proteomes" id="UP001219518"/>
    </source>
</evidence>
<dbReference type="Proteomes" id="UP001219518">
    <property type="component" value="Unassembled WGS sequence"/>
</dbReference>
<organism evidence="1 2">
    <name type="scientific">Frankliniella fusca</name>
    <dbReference type="NCBI Taxonomy" id="407009"/>
    <lineage>
        <taxon>Eukaryota</taxon>
        <taxon>Metazoa</taxon>
        <taxon>Ecdysozoa</taxon>
        <taxon>Arthropoda</taxon>
        <taxon>Hexapoda</taxon>
        <taxon>Insecta</taxon>
        <taxon>Pterygota</taxon>
        <taxon>Neoptera</taxon>
        <taxon>Paraneoptera</taxon>
        <taxon>Thysanoptera</taxon>
        <taxon>Terebrantia</taxon>
        <taxon>Thripoidea</taxon>
        <taxon>Thripidae</taxon>
        <taxon>Frankliniella</taxon>
    </lineage>
</organism>
<accession>A0AAE1GXP0</accession>
<keyword evidence="2" id="KW-1185">Reference proteome</keyword>
<gene>
    <name evidence="1" type="ORF">KUF71_020638</name>
</gene>
<protein>
    <submittedName>
        <fullName evidence="1">Valine--tRNA ligase</fullName>
    </submittedName>
</protein>
<keyword evidence="1" id="KW-0436">Ligase</keyword>
<comment type="caution">
    <text evidence="1">The sequence shown here is derived from an EMBL/GenBank/DDBJ whole genome shotgun (WGS) entry which is preliminary data.</text>
</comment>
<evidence type="ECO:0000313" key="1">
    <source>
        <dbReference type="EMBL" id="KAK3910934.1"/>
    </source>
</evidence>
<dbReference type="AlphaFoldDB" id="A0AAE1GXP0"/>
<reference evidence="1" key="1">
    <citation type="submission" date="2021-07" db="EMBL/GenBank/DDBJ databases">
        <authorList>
            <person name="Catto M.A."/>
            <person name="Jacobson A."/>
            <person name="Kennedy G."/>
            <person name="Labadie P."/>
            <person name="Hunt B.G."/>
            <person name="Srinivasan R."/>
        </authorList>
    </citation>
    <scope>NUCLEOTIDE SEQUENCE</scope>
    <source>
        <strain evidence="1">PL_HMW_Pooled</strain>
        <tissue evidence="1">Head</tissue>
    </source>
</reference>
<name>A0AAE1GXP0_9NEOP</name>
<dbReference type="EMBL" id="JAHWGI010000215">
    <property type="protein sequence ID" value="KAK3910934.1"/>
    <property type="molecule type" value="Genomic_DNA"/>
</dbReference>
<proteinExistence type="predicted"/>
<reference evidence="1" key="2">
    <citation type="journal article" date="2023" name="BMC Genomics">
        <title>Pest status, molecular evolution, and epigenetic factors derived from the genome assembly of Frankliniella fusca, a thysanopteran phytovirus vector.</title>
        <authorList>
            <person name="Catto M.A."/>
            <person name="Labadie P.E."/>
            <person name="Jacobson A.L."/>
            <person name="Kennedy G.G."/>
            <person name="Srinivasan R."/>
            <person name="Hunt B.G."/>
        </authorList>
    </citation>
    <scope>NUCLEOTIDE SEQUENCE</scope>
    <source>
        <strain evidence="1">PL_HMW_Pooled</strain>
    </source>
</reference>